<dbReference type="Gene3D" id="1.10.260.40">
    <property type="entry name" value="lambda repressor-like DNA-binding domains"/>
    <property type="match status" value="1"/>
</dbReference>
<keyword evidence="1" id="KW-0812">Transmembrane</keyword>
<dbReference type="PANTHER" id="PTHR34475:SF1">
    <property type="entry name" value="CYTOSKELETON PROTEIN RODZ"/>
    <property type="match status" value="1"/>
</dbReference>
<dbReference type="GO" id="GO:0003677">
    <property type="term" value="F:DNA binding"/>
    <property type="evidence" value="ECO:0007669"/>
    <property type="project" value="InterPro"/>
</dbReference>
<evidence type="ECO:0000259" key="2">
    <source>
        <dbReference type="PROSITE" id="PS50943"/>
    </source>
</evidence>
<dbReference type="KEGG" id="tnr:Thena_1241"/>
<dbReference type="OrthoDB" id="9797543at2"/>
<gene>
    <name evidence="3" type="ORF">Thena_1241</name>
</gene>
<dbReference type="PANTHER" id="PTHR34475">
    <property type="match status" value="1"/>
</dbReference>
<dbReference type="CDD" id="cd00093">
    <property type="entry name" value="HTH_XRE"/>
    <property type="match status" value="1"/>
</dbReference>
<dbReference type="PROSITE" id="PS50943">
    <property type="entry name" value="HTH_CROC1"/>
    <property type="match status" value="1"/>
</dbReference>
<dbReference type="Proteomes" id="UP000011765">
    <property type="component" value="Chromosome"/>
</dbReference>
<dbReference type="Pfam" id="PF13413">
    <property type="entry name" value="HTH_25"/>
    <property type="match status" value="1"/>
</dbReference>
<dbReference type="InterPro" id="IPR001387">
    <property type="entry name" value="Cro/C1-type_HTH"/>
</dbReference>
<dbReference type="InterPro" id="IPR025194">
    <property type="entry name" value="RodZ-like_C"/>
</dbReference>
<dbReference type="AlphaFoldDB" id="M1E8C7"/>
<evidence type="ECO:0000256" key="1">
    <source>
        <dbReference type="SAM" id="Phobius"/>
    </source>
</evidence>
<evidence type="ECO:0000313" key="4">
    <source>
        <dbReference type="Proteomes" id="UP000011765"/>
    </source>
</evidence>
<name>M1E8C7_9BACT</name>
<dbReference type="RefSeq" id="WP_013756581.1">
    <property type="nucleotide sequence ID" value="NC_015499.1"/>
</dbReference>
<reference evidence="3 4" key="1">
    <citation type="submission" date="2011-04" db="EMBL/GenBank/DDBJ databases">
        <title>The complete genome of Thermodesulfobium narugense DSM 14796.</title>
        <authorList>
            <consortium name="US DOE Joint Genome Institute (JGI-PGF)"/>
            <person name="Lucas S."/>
            <person name="Han J."/>
            <person name="Lapidus A."/>
            <person name="Bruce D."/>
            <person name="Goodwin L."/>
            <person name="Pitluck S."/>
            <person name="Peters L."/>
            <person name="Kyrpides N."/>
            <person name="Mavromatis K."/>
            <person name="Pagani I."/>
            <person name="Ivanova N."/>
            <person name="Ovchinnikova G."/>
            <person name="Zhang X."/>
            <person name="Saunders L."/>
            <person name="Detter J.C."/>
            <person name="Tapia R."/>
            <person name="Han C."/>
            <person name="Land M."/>
            <person name="Hauser L."/>
            <person name="Markowitz V."/>
            <person name="Cheng J.-F."/>
            <person name="Hugenholtz P."/>
            <person name="Woyke T."/>
            <person name="Wu D."/>
            <person name="Spring S."/>
            <person name="Schroeder M."/>
            <person name="Brambilla E."/>
            <person name="Klenk H.-P."/>
            <person name="Eisen J.A."/>
        </authorList>
    </citation>
    <scope>NUCLEOTIDE SEQUENCE [LARGE SCALE GENOMIC DNA]</scope>
    <source>
        <strain evidence="3 4">DSM 14796</strain>
    </source>
</reference>
<organism evidence="3 4">
    <name type="scientific">Thermodesulfobium narugense DSM 14796</name>
    <dbReference type="NCBI Taxonomy" id="747365"/>
    <lineage>
        <taxon>Bacteria</taxon>
        <taxon>Pseudomonadati</taxon>
        <taxon>Thermodesulfobiota</taxon>
        <taxon>Thermodesulfobiia</taxon>
        <taxon>Thermodesulfobiales</taxon>
        <taxon>Thermodesulfobiaceae</taxon>
        <taxon>Thermodesulfobium</taxon>
    </lineage>
</organism>
<keyword evidence="1" id="KW-0472">Membrane</keyword>
<evidence type="ECO:0000313" key="3">
    <source>
        <dbReference type="EMBL" id="AEE14860.1"/>
    </source>
</evidence>
<feature type="domain" description="HTH cro/C1-type" evidence="2">
    <location>
        <begin position="11"/>
        <end position="71"/>
    </location>
</feature>
<dbReference type="InterPro" id="IPR050400">
    <property type="entry name" value="Bact_Cytoskel_RodZ"/>
</dbReference>
<keyword evidence="4" id="KW-1185">Reference proteome</keyword>
<dbReference type="eggNOG" id="COG1426">
    <property type="taxonomic scope" value="Bacteria"/>
</dbReference>
<dbReference type="SUPFAM" id="SSF47413">
    <property type="entry name" value="lambda repressor-like DNA-binding domains"/>
    <property type="match status" value="1"/>
</dbReference>
<sequence>MNNNSEFPKLFREIREQKGVSIEELAEQTKIFSYYLKMFEEGKKEKFPPYPISKGYLKAVARELDVDPNIILKSFDEFVQEKKEIAAQETVSISKEKREKIIKERNIKSIKYIVVFILIIAIFSLSIYLVHQMIAKRNFVANKVPNNAVTQEKSNNIEKANNVISSQKTIYLKFIGKSWVLVKDKDKVLFEGIINPGEEKTFTTSGILNITLGNAGGVEISKDGKSWVKAGNVGEVVELTE</sequence>
<proteinExistence type="predicted"/>
<accession>M1E8C7</accession>
<feature type="transmembrane region" description="Helical" evidence="1">
    <location>
        <begin position="110"/>
        <end position="130"/>
    </location>
</feature>
<dbReference type="InterPro" id="IPR010982">
    <property type="entry name" value="Lambda_DNA-bd_dom_sf"/>
</dbReference>
<dbReference type="STRING" id="747365.Thena_1241"/>
<dbReference type="EMBL" id="CP002690">
    <property type="protein sequence ID" value="AEE14860.1"/>
    <property type="molecule type" value="Genomic_DNA"/>
</dbReference>
<protein>
    <submittedName>
        <fullName evidence="3">Transcriptional regulator, XRE family</fullName>
    </submittedName>
</protein>
<keyword evidence="1" id="KW-1133">Transmembrane helix</keyword>
<dbReference type="Pfam" id="PF13464">
    <property type="entry name" value="RodZ_C"/>
    <property type="match status" value="1"/>
</dbReference>
<dbReference type="HOGENOM" id="CLU_1151366_0_0_9"/>
<dbReference type="SMART" id="SM00530">
    <property type="entry name" value="HTH_XRE"/>
    <property type="match status" value="1"/>
</dbReference>